<gene>
    <name evidence="11" type="ORF">D0907_19155</name>
</gene>
<dbReference type="GO" id="GO:0005615">
    <property type="term" value="C:extracellular space"/>
    <property type="evidence" value="ECO:0007669"/>
    <property type="project" value="TreeGrafter"/>
</dbReference>
<keyword evidence="3 7" id="KW-0645">Protease</keyword>
<feature type="domain" description="Peptidase S8/S53" evidence="9">
    <location>
        <begin position="427"/>
        <end position="483"/>
    </location>
</feature>
<evidence type="ECO:0000256" key="4">
    <source>
        <dbReference type="ARBA" id="ARBA00022801"/>
    </source>
</evidence>
<reference evidence="11 12" key="1">
    <citation type="submission" date="2018-08" db="EMBL/GenBank/DDBJ databases">
        <title>Draft genome sequence of Pseudoalteromonas donghaensis HJ51.</title>
        <authorList>
            <person name="Oh J."/>
            <person name="Roh D."/>
        </authorList>
    </citation>
    <scope>NUCLEOTIDE SEQUENCE [LARGE SCALE GENOMIC DNA]</scope>
    <source>
        <strain evidence="11 12">HJ51</strain>
        <plasmid evidence="11 12">unnamed1</plasmid>
    </source>
</reference>
<keyword evidence="5 7" id="KW-0720">Serine protease</keyword>
<keyword evidence="2" id="KW-0964">Secreted</keyword>
<evidence type="ECO:0000256" key="2">
    <source>
        <dbReference type="ARBA" id="ARBA00022512"/>
    </source>
</evidence>
<dbReference type="InterPro" id="IPR015500">
    <property type="entry name" value="Peptidase_S8_subtilisin-rel"/>
</dbReference>
<evidence type="ECO:0000313" key="11">
    <source>
        <dbReference type="EMBL" id="AXV67426.1"/>
    </source>
</evidence>
<feature type="domain" description="PA" evidence="10">
    <location>
        <begin position="332"/>
        <end position="402"/>
    </location>
</feature>
<dbReference type="GO" id="GO:0006508">
    <property type="term" value="P:proteolysis"/>
    <property type="evidence" value="ECO:0007669"/>
    <property type="project" value="UniProtKB-KW"/>
</dbReference>
<feature type="active site" description="Charge relay system" evidence="6 7">
    <location>
        <position position="156"/>
    </location>
</feature>
<accession>A0AAD0S3T7</accession>
<dbReference type="PRINTS" id="PR00723">
    <property type="entry name" value="SUBTILISIN"/>
</dbReference>
<keyword evidence="8" id="KW-0732">Signal</keyword>
<dbReference type="PROSITE" id="PS00137">
    <property type="entry name" value="SUBTILASE_HIS"/>
    <property type="match status" value="1"/>
</dbReference>
<dbReference type="InterPro" id="IPR023828">
    <property type="entry name" value="Peptidase_S8_Ser-AS"/>
</dbReference>
<comment type="similarity">
    <text evidence="1 7">Belongs to the peptidase S8 family.</text>
</comment>
<keyword evidence="4 7" id="KW-0378">Hydrolase</keyword>
<evidence type="ECO:0000259" key="9">
    <source>
        <dbReference type="Pfam" id="PF00082"/>
    </source>
</evidence>
<dbReference type="PROSITE" id="PS51257">
    <property type="entry name" value="PROKAR_LIPOPROTEIN"/>
    <property type="match status" value="1"/>
</dbReference>
<evidence type="ECO:0000256" key="5">
    <source>
        <dbReference type="ARBA" id="ARBA00022825"/>
    </source>
</evidence>
<dbReference type="RefSeq" id="WP_118845087.1">
    <property type="nucleotide sequence ID" value="NZ_CP032091.1"/>
</dbReference>
<dbReference type="PANTHER" id="PTHR43806">
    <property type="entry name" value="PEPTIDASE S8"/>
    <property type="match status" value="1"/>
</dbReference>
<dbReference type="InterPro" id="IPR022398">
    <property type="entry name" value="Peptidase_S8_His-AS"/>
</dbReference>
<evidence type="ECO:0000313" key="12">
    <source>
        <dbReference type="Proteomes" id="UP000264605"/>
    </source>
</evidence>
<keyword evidence="2" id="KW-0134">Cell wall</keyword>
<dbReference type="Proteomes" id="UP000264605">
    <property type="component" value="Plasmid unnamed1"/>
</dbReference>
<dbReference type="Gene3D" id="3.50.30.30">
    <property type="match status" value="1"/>
</dbReference>
<feature type="domain" description="Peptidase S8/S53" evidence="9">
    <location>
        <begin position="116"/>
        <end position="299"/>
    </location>
</feature>
<name>A0AAD0S3T7_9GAMM</name>
<dbReference type="AlphaFoldDB" id="A0AAD0S3T7"/>
<dbReference type="InterPro" id="IPR000209">
    <property type="entry name" value="Peptidase_S8/S53_dom"/>
</dbReference>
<evidence type="ECO:0000256" key="3">
    <source>
        <dbReference type="ARBA" id="ARBA00022670"/>
    </source>
</evidence>
<proteinExistence type="inferred from homology"/>
<dbReference type="PANTHER" id="PTHR43806:SF11">
    <property type="entry name" value="CEREVISIN-RELATED"/>
    <property type="match status" value="1"/>
</dbReference>
<dbReference type="InterPro" id="IPR003137">
    <property type="entry name" value="PA_domain"/>
</dbReference>
<dbReference type="InterPro" id="IPR036852">
    <property type="entry name" value="Peptidase_S8/S53_dom_sf"/>
</dbReference>
<dbReference type="EMBL" id="CP032091">
    <property type="protein sequence ID" value="AXV67426.1"/>
    <property type="molecule type" value="Genomic_DNA"/>
</dbReference>
<dbReference type="GO" id="GO:0004252">
    <property type="term" value="F:serine-type endopeptidase activity"/>
    <property type="evidence" value="ECO:0007669"/>
    <property type="project" value="UniProtKB-UniRule"/>
</dbReference>
<dbReference type="KEGG" id="pdj:D0907_19155"/>
<evidence type="ECO:0000259" key="10">
    <source>
        <dbReference type="Pfam" id="PF02225"/>
    </source>
</evidence>
<evidence type="ECO:0000256" key="7">
    <source>
        <dbReference type="PROSITE-ProRule" id="PRU01240"/>
    </source>
</evidence>
<protein>
    <submittedName>
        <fullName evidence="11">Peptidase S8</fullName>
    </submittedName>
</protein>
<feature type="signal peptide" evidence="8">
    <location>
        <begin position="1"/>
        <end position="22"/>
    </location>
</feature>
<dbReference type="PROSITE" id="PS51892">
    <property type="entry name" value="SUBTILASE"/>
    <property type="match status" value="1"/>
</dbReference>
<geneLocation type="plasmid" evidence="11 12">
    <name>unnamed1</name>
</geneLocation>
<sequence>MINKKTVLAASVALACSFPSFAEQTFRIVVEANNNKASIVKSALQAKNVKIEKEIKSLESFAVTINKAQLAEIAGLSNIKAFYPDVSRKLMSEEPMQFLPYGYTMVQADKVQYQGGQKVCVIDSGYALSHPDLPSAGVTGSADGGAGVWYEDPFGHGTHVAGTIAAIDDNKGSAGIVGDHSLDMHIVRVFAGNGSWAYASDLAGAIDECQQAGSTVISMSLGGKYSSPIEERAINKVARNNILMIAAAGNSGDASHSYPASYDSVVSVAAVDSVKQHASFSQRSSQVELSAPGVGVFSTIPVGKGRFSKFNVMQDDVNFQHYALDGSRFGSVTGELVDCGRGTESCGDVTGKICLVERGDSPFYSKVEQCEADGGVGVIIRNNIEGELVGNINPTTLVVGAVMMNEGLHLMEQLGQETTISVAEFTDHDFKSGTSMATPHVSGVAAVVWSNFPECTANGIRLALRASADDQGEAGYDHAYGWGVVQAKAAVDYISEHGCSAPKGVLRGGDGSAH</sequence>
<dbReference type="Gene3D" id="3.40.50.200">
    <property type="entry name" value="Peptidase S8/S53 domain"/>
    <property type="match status" value="1"/>
</dbReference>
<dbReference type="InterPro" id="IPR050131">
    <property type="entry name" value="Peptidase_S8_subtilisin-like"/>
</dbReference>
<keyword evidence="11" id="KW-0614">Plasmid</keyword>
<feature type="active site" description="Charge relay system" evidence="6 7">
    <location>
        <position position="123"/>
    </location>
</feature>
<evidence type="ECO:0000256" key="6">
    <source>
        <dbReference type="PIRSR" id="PIRSR615500-1"/>
    </source>
</evidence>
<evidence type="ECO:0000256" key="1">
    <source>
        <dbReference type="ARBA" id="ARBA00011073"/>
    </source>
</evidence>
<dbReference type="PROSITE" id="PS00138">
    <property type="entry name" value="SUBTILASE_SER"/>
    <property type="match status" value="1"/>
</dbReference>
<dbReference type="GeneID" id="99507607"/>
<dbReference type="Pfam" id="PF02225">
    <property type="entry name" value="PA"/>
    <property type="match status" value="1"/>
</dbReference>
<evidence type="ECO:0000256" key="8">
    <source>
        <dbReference type="SAM" id="SignalP"/>
    </source>
</evidence>
<feature type="active site" description="Charge relay system" evidence="6 7">
    <location>
        <position position="435"/>
    </location>
</feature>
<dbReference type="SUPFAM" id="SSF52743">
    <property type="entry name" value="Subtilisin-like"/>
    <property type="match status" value="1"/>
</dbReference>
<organism evidence="11 12">
    <name type="scientific">Pseudoalteromonas lipolytica</name>
    <dbReference type="NCBI Taxonomy" id="570156"/>
    <lineage>
        <taxon>Bacteria</taxon>
        <taxon>Pseudomonadati</taxon>
        <taxon>Pseudomonadota</taxon>
        <taxon>Gammaproteobacteria</taxon>
        <taxon>Alteromonadales</taxon>
        <taxon>Pseudoalteromonadaceae</taxon>
        <taxon>Pseudoalteromonas</taxon>
    </lineage>
</organism>
<feature type="chain" id="PRO_5042230356" evidence="8">
    <location>
        <begin position="23"/>
        <end position="514"/>
    </location>
</feature>
<dbReference type="Pfam" id="PF00082">
    <property type="entry name" value="Peptidase_S8"/>
    <property type="match status" value="2"/>
</dbReference>